<dbReference type="PANTHER" id="PTHR45756">
    <property type="entry name" value="PALMITOYLTRANSFERASE"/>
    <property type="match status" value="1"/>
</dbReference>
<dbReference type="InterPro" id="IPR011009">
    <property type="entry name" value="Kinase-like_dom_sf"/>
</dbReference>
<gene>
    <name evidence="2" type="ORF">M9Y10_026366</name>
</gene>
<organism evidence="2 3">
    <name type="scientific">Tritrichomonas musculus</name>
    <dbReference type="NCBI Taxonomy" id="1915356"/>
    <lineage>
        <taxon>Eukaryota</taxon>
        <taxon>Metamonada</taxon>
        <taxon>Parabasalia</taxon>
        <taxon>Tritrichomonadida</taxon>
        <taxon>Tritrichomonadidae</taxon>
        <taxon>Tritrichomonas</taxon>
    </lineage>
</organism>
<keyword evidence="3" id="KW-1185">Reference proteome</keyword>
<dbReference type="Gene3D" id="1.10.510.10">
    <property type="entry name" value="Transferase(Phosphotransferase) domain 1"/>
    <property type="match status" value="1"/>
</dbReference>
<reference evidence="2 3" key="1">
    <citation type="submission" date="2024-04" db="EMBL/GenBank/DDBJ databases">
        <title>Tritrichomonas musculus Genome.</title>
        <authorList>
            <person name="Alves-Ferreira E."/>
            <person name="Grigg M."/>
            <person name="Lorenzi H."/>
            <person name="Galac M."/>
        </authorList>
    </citation>
    <scope>NUCLEOTIDE SEQUENCE [LARGE SCALE GENOMIC DNA]</scope>
    <source>
        <strain evidence="2 3">EAF2021</strain>
    </source>
</reference>
<dbReference type="PROSITE" id="PS50011">
    <property type="entry name" value="PROTEIN_KINASE_DOM"/>
    <property type="match status" value="1"/>
</dbReference>
<dbReference type="InterPro" id="IPR053215">
    <property type="entry name" value="TKL_Ser/Thr_kinase"/>
</dbReference>
<dbReference type="Proteomes" id="UP001470230">
    <property type="component" value="Unassembled WGS sequence"/>
</dbReference>
<dbReference type="InterPro" id="IPR001245">
    <property type="entry name" value="Ser-Thr/Tyr_kinase_cat_dom"/>
</dbReference>
<dbReference type="EMBL" id="JAPFFF010000039">
    <property type="protein sequence ID" value="KAK8842138.1"/>
    <property type="molecule type" value="Genomic_DNA"/>
</dbReference>
<evidence type="ECO:0000313" key="2">
    <source>
        <dbReference type="EMBL" id="KAK8842138.1"/>
    </source>
</evidence>
<dbReference type="PANTHER" id="PTHR45756:SF1">
    <property type="entry name" value="PROTEIN KINASE DOMAIN CONTAINING PROTEIN"/>
    <property type="match status" value="1"/>
</dbReference>
<sequence>MEKYLESKGEQNNNLNPTIRSKIIFGVAAIMKKLHKNNIIHRDLKMTKILLDDNFEPILITTFAAIMKSDTAESEYYMTALFYAAPETIDDFKYDFPSDVFSYSIILYFMFATHEDLNSNKIRNHYLYYKNLLEGKRLNKPSNIPDPYWELIEKCWDNDPYKRPTFDEITEYLKDDKYAINEFGMTTDLNELHEYQKRIDNE</sequence>
<evidence type="ECO:0000313" key="3">
    <source>
        <dbReference type="Proteomes" id="UP001470230"/>
    </source>
</evidence>
<dbReference type="InterPro" id="IPR000719">
    <property type="entry name" value="Prot_kinase_dom"/>
</dbReference>
<accession>A0ABR2H7D7</accession>
<feature type="domain" description="Protein kinase" evidence="1">
    <location>
        <begin position="1"/>
        <end position="173"/>
    </location>
</feature>
<protein>
    <recommendedName>
        <fullName evidence="1">Protein kinase domain-containing protein</fullName>
    </recommendedName>
</protein>
<proteinExistence type="predicted"/>
<dbReference type="SUPFAM" id="SSF56112">
    <property type="entry name" value="Protein kinase-like (PK-like)"/>
    <property type="match status" value="1"/>
</dbReference>
<comment type="caution">
    <text evidence="2">The sequence shown here is derived from an EMBL/GenBank/DDBJ whole genome shotgun (WGS) entry which is preliminary data.</text>
</comment>
<dbReference type="Pfam" id="PF07714">
    <property type="entry name" value="PK_Tyr_Ser-Thr"/>
    <property type="match status" value="1"/>
</dbReference>
<evidence type="ECO:0000259" key="1">
    <source>
        <dbReference type="PROSITE" id="PS50011"/>
    </source>
</evidence>
<name>A0ABR2H7D7_9EUKA</name>